<accession>A0A5N5I3R9</accession>
<dbReference type="AlphaFoldDB" id="A0A5N5I3R9"/>
<evidence type="ECO:0000313" key="1">
    <source>
        <dbReference type="EMBL" id="KAB2634459.1"/>
    </source>
</evidence>
<proteinExistence type="predicted"/>
<organism evidence="1 2">
    <name type="scientific">Pyrus ussuriensis x Pyrus communis</name>
    <dbReference type="NCBI Taxonomy" id="2448454"/>
    <lineage>
        <taxon>Eukaryota</taxon>
        <taxon>Viridiplantae</taxon>
        <taxon>Streptophyta</taxon>
        <taxon>Embryophyta</taxon>
        <taxon>Tracheophyta</taxon>
        <taxon>Spermatophyta</taxon>
        <taxon>Magnoliopsida</taxon>
        <taxon>eudicotyledons</taxon>
        <taxon>Gunneridae</taxon>
        <taxon>Pentapetalae</taxon>
        <taxon>rosids</taxon>
        <taxon>fabids</taxon>
        <taxon>Rosales</taxon>
        <taxon>Rosaceae</taxon>
        <taxon>Amygdaloideae</taxon>
        <taxon>Maleae</taxon>
        <taxon>Pyrus</taxon>
    </lineage>
</organism>
<reference evidence="1 2" key="2">
    <citation type="submission" date="2019-11" db="EMBL/GenBank/DDBJ databases">
        <title>A de novo genome assembly of a pear dwarfing rootstock.</title>
        <authorList>
            <person name="Wang F."/>
            <person name="Wang J."/>
            <person name="Li S."/>
            <person name="Zhang Y."/>
            <person name="Fang M."/>
            <person name="Ma L."/>
            <person name="Zhao Y."/>
            <person name="Jiang S."/>
        </authorList>
    </citation>
    <scope>NUCLEOTIDE SEQUENCE [LARGE SCALE GENOMIC DNA]</scope>
    <source>
        <strain evidence="1">S2</strain>
        <tissue evidence="1">Leaf</tissue>
    </source>
</reference>
<sequence length="127" mass="12126">MVLGGLRKTGGLKIRECCKKGFGQGIADGAIGGMLGLGDAKSETCDHGMHRWSIGGGAVGAGCAVWADGAVGAVVASSHDACGGRGVVGEGCGAAIEIAAGAREVGGELGRSLEGEVICGGGGDNGI</sequence>
<name>A0A5N5I3R9_9ROSA</name>
<gene>
    <name evidence="1" type="ORF">D8674_038295</name>
</gene>
<dbReference type="Proteomes" id="UP000327157">
    <property type="component" value="Unassembled WGS sequence"/>
</dbReference>
<dbReference type="EMBL" id="SMOL01000061">
    <property type="protein sequence ID" value="KAB2634459.1"/>
    <property type="molecule type" value="Genomic_DNA"/>
</dbReference>
<comment type="caution">
    <text evidence="1">The sequence shown here is derived from an EMBL/GenBank/DDBJ whole genome shotgun (WGS) entry which is preliminary data.</text>
</comment>
<evidence type="ECO:0000313" key="2">
    <source>
        <dbReference type="Proteomes" id="UP000327157"/>
    </source>
</evidence>
<protein>
    <submittedName>
        <fullName evidence="1">Uncharacterized protein</fullName>
    </submittedName>
</protein>
<reference evidence="1 2" key="1">
    <citation type="submission" date="2019-09" db="EMBL/GenBank/DDBJ databases">
        <authorList>
            <person name="Ou C."/>
        </authorList>
    </citation>
    <scope>NUCLEOTIDE SEQUENCE [LARGE SCALE GENOMIC DNA]</scope>
    <source>
        <strain evidence="1">S2</strain>
        <tissue evidence="1">Leaf</tissue>
    </source>
</reference>
<keyword evidence="2" id="KW-1185">Reference proteome</keyword>